<evidence type="ECO:0000256" key="1">
    <source>
        <dbReference type="ARBA" id="ARBA00008791"/>
    </source>
</evidence>
<dbReference type="AlphaFoldDB" id="A0A1G9W631"/>
<proteinExistence type="inferred from homology"/>
<protein>
    <submittedName>
        <fullName evidence="4">Nucleotide-binding universal stress protein, UspA family</fullName>
    </submittedName>
</protein>
<comment type="similarity">
    <text evidence="1">Belongs to the universal stress protein A family.</text>
</comment>
<dbReference type="Gene3D" id="3.40.50.620">
    <property type="entry name" value="HUPs"/>
    <property type="match status" value="2"/>
</dbReference>
<reference evidence="4 5" key="1">
    <citation type="submission" date="2016-10" db="EMBL/GenBank/DDBJ databases">
        <authorList>
            <person name="de Groot N.N."/>
        </authorList>
    </citation>
    <scope>NUCLEOTIDE SEQUENCE [LARGE SCALE GENOMIC DNA]</scope>
    <source>
        <strain evidence="4 5">CGMCC 4.2022</strain>
    </source>
</reference>
<keyword evidence="5" id="KW-1185">Reference proteome</keyword>
<dbReference type="InterPro" id="IPR014729">
    <property type="entry name" value="Rossmann-like_a/b/a_fold"/>
</dbReference>
<feature type="domain" description="UspA" evidence="3">
    <location>
        <begin position="22"/>
        <end position="154"/>
    </location>
</feature>
<gene>
    <name evidence="4" type="ORF">SAMN05216259_101512</name>
</gene>
<dbReference type="PRINTS" id="PR01438">
    <property type="entry name" value="UNVRSLSTRESS"/>
</dbReference>
<feature type="region of interest" description="Disordered" evidence="2">
    <location>
        <begin position="1"/>
        <end position="20"/>
    </location>
</feature>
<organism evidence="4 5">
    <name type="scientific">Actinacidiphila guanduensis</name>
    <dbReference type="NCBI Taxonomy" id="310781"/>
    <lineage>
        <taxon>Bacteria</taxon>
        <taxon>Bacillati</taxon>
        <taxon>Actinomycetota</taxon>
        <taxon>Actinomycetes</taxon>
        <taxon>Kitasatosporales</taxon>
        <taxon>Streptomycetaceae</taxon>
        <taxon>Actinacidiphila</taxon>
    </lineage>
</organism>
<dbReference type="InterPro" id="IPR006015">
    <property type="entry name" value="Universal_stress_UspA"/>
</dbReference>
<dbReference type="Pfam" id="PF00582">
    <property type="entry name" value="Usp"/>
    <property type="match status" value="2"/>
</dbReference>
<name>A0A1G9W631_9ACTN</name>
<dbReference type="PANTHER" id="PTHR46268">
    <property type="entry name" value="STRESS RESPONSE PROTEIN NHAX"/>
    <property type="match status" value="1"/>
</dbReference>
<dbReference type="SUPFAM" id="SSF52402">
    <property type="entry name" value="Adenine nucleotide alpha hydrolases-like"/>
    <property type="match status" value="2"/>
</dbReference>
<evidence type="ECO:0000313" key="5">
    <source>
        <dbReference type="Proteomes" id="UP000199341"/>
    </source>
</evidence>
<evidence type="ECO:0000313" key="4">
    <source>
        <dbReference type="EMBL" id="SDM79515.1"/>
    </source>
</evidence>
<evidence type="ECO:0000256" key="2">
    <source>
        <dbReference type="SAM" id="MobiDB-lite"/>
    </source>
</evidence>
<dbReference type="EMBL" id="FNIE01000001">
    <property type="protein sequence ID" value="SDM79515.1"/>
    <property type="molecule type" value="Genomic_DNA"/>
</dbReference>
<evidence type="ECO:0000259" key="3">
    <source>
        <dbReference type="Pfam" id="PF00582"/>
    </source>
</evidence>
<dbReference type="Proteomes" id="UP000199341">
    <property type="component" value="Unassembled WGS sequence"/>
</dbReference>
<dbReference type="STRING" id="310781.SAMN05216259_101512"/>
<dbReference type="InterPro" id="IPR006016">
    <property type="entry name" value="UspA"/>
</dbReference>
<feature type="domain" description="UspA" evidence="3">
    <location>
        <begin position="164"/>
        <end position="298"/>
    </location>
</feature>
<dbReference type="RefSeq" id="WP_176930085.1">
    <property type="nucleotide sequence ID" value="NZ_FNIE01000001.1"/>
</dbReference>
<sequence length="300" mass="31238">METAKATAPLSPVGRDASGLGRVAVGTDGSACAARAVRWAADEAARRGRPLVVVHATETDRVRHVTPEGVAFLLEEGERILRESAGAVRERHPELATETVLSRGGPAESVLEAAGEDGTPVFGSRGLGGFSALLLGSCTLKAAARTLVPLVVVRGPVRPLTGVVVAAVRDDGDRPALRFAAQAGRCRGAEVRALSAWMFLESVGSMAPMVDDISAIAAAEQGATHRTAEPVRREFPDVKVTEEVVRARSVAGTLVEASEHADLLVLGARRPAHPAISAFGGVTHALLHHARCPVAIVPRL</sequence>
<accession>A0A1G9W631</accession>
<dbReference type="PANTHER" id="PTHR46268:SF6">
    <property type="entry name" value="UNIVERSAL STRESS PROTEIN UP12"/>
    <property type="match status" value="1"/>
</dbReference>